<reference evidence="2 3" key="1">
    <citation type="submission" date="2017-05" db="EMBL/GenBank/DDBJ databases">
        <title>Genome sequence for an aflatoxigenic pathogen of Argentinian peanut, Aspergillus arachidicola.</title>
        <authorList>
            <person name="Moore G."/>
            <person name="Beltz S.B."/>
            <person name="Mack B.M."/>
        </authorList>
    </citation>
    <scope>NUCLEOTIDE SEQUENCE [LARGE SCALE GENOMIC DNA]</scope>
    <source>
        <strain evidence="2 3">CBS 117610</strain>
    </source>
</reference>
<keyword evidence="3" id="KW-1185">Reference proteome</keyword>
<gene>
    <name evidence="2" type="ORF">AARAC_005017</name>
</gene>
<feature type="transmembrane region" description="Helical" evidence="1">
    <location>
        <begin position="450"/>
        <end position="471"/>
    </location>
</feature>
<keyword evidence="1" id="KW-1133">Transmembrane helix</keyword>
<proteinExistence type="predicted"/>
<dbReference type="AlphaFoldDB" id="A0A2G7GCH9"/>
<accession>A0A2G7GCH9</accession>
<protein>
    <submittedName>
        <fullName evidence="2">Uncharacterized protein</fullName>
    </submittedName>
</protein>
<keyword evidence="1" id="KW-0812">Transmembrane</keyword>
<evidence type="ECO:0000313" key="3">
    <source>
        <dbReference type="Proteomes" id="UP000231358"/>
    </source>
</evidence>
<dbReference type="Proteomes" id="UP000231358">
    <property type="component" value="Unassembled WGS sequence"/>
</dbReference>
<comment type="caution">
    <text evidence="2">The sequence shown here is derived from an EMBL/GenBank/DDBJ whole genome shotgun (WGS) entry which is preliminary data.</text>
</comment>
<dbReference type="STRING" id="656916.A0A2G7GCH9"/>
<keyword evidence="1" id="KW-0472">Membrane</keyword>
<name>A0A2G7GCH9_9EURO</name>
<evidence type="ECO:0000313" key="2">
    <source>
        <dbReference type="EMBL" id="PIG89751.1"/>
    </source>
</evidence>
<evidence type="ECO:0000256" key="1">
    <source>
        <dbReference type="SAM" id="Phobius"/>
    </source>
</evidence>
<dbReference type="EMBL" id="NEXV01000045">
    <property type="protein sequence ID" value="PIG89751.1"/>
    <property type="molecule type" value="Genomic_DNA"/>
</dbReference>
<sequence>MGPAEWAATIFSLGSSEKAGYASRLSQCPIYTNGLLDQDIAKAGGVQQSFPVRGRSPPEFLLIVIQWFLSETRTVRAQYVSLARWVAIAPAASRVFDRRLASVATARLCRGSFKVTRSEDVKSLFQGCTHVRGDITITDTYSGALILPSLKTIDGKLDVQYITSRPGTGNSTATQVTSLELPDTQSIKNVAIANITTLKTISMPRLESVSHFAIYQHGFTTDTLDLRSLREASYFYLAGGFSSVNVDSLRNVSQFLDIYGPGVGAEREDTGKPLQLTFPSLVYAYRLLVEGRISKYAHPSIRNELTCHLEFLGRDHRDGGYSDDVMIRTKENPGSFSFPSLKNLTGSFSVYGPIKSLDVSSLQSSTVYMKLGTTSPLNLTLPLRKLTSITLYGTLESVKFPFLKDFESIDIHSTLPVGCKSFTTQMEEISQSLEYKARCRCSEPRSTPSLLGLIALCVIPVIAIAAAGYYCTKRKHEDMKYEEEKVAEQPLLSIEADEYEKVVGQR</sequence>
<organism evidence="2 3">
    <name type="scientific">Aspergillus arachidicola</name>
    <dbReference type="NCBI Taxonomy" id="656916"/>
    <lineage>
        <taxon>Eukaryota</taxon>
        <taxon>Fungi</taxon>
        <taxon>Dikarya</taxon>
        <taxon>Ascomycota</taxon>
        <taxon>Pezizomycotina</taxon>
        <taxon>Eurotiomycetes</taxon>
        <taxon>Eurotiomycetidae</taxon>
        <taxon>Eurotiales</taxon>
        <taxon>Aspergillaceae</taxon>
        <taxon>Aspergillus</taxon>
        <taxon>Aspergillus subgen. Circumdati</taxon>
    </lineage>
</organism>
<dbReference type="SUPFAM" id="SSF52058">
    <property type="entry name" value="L domain-like"/>
    <property type="match status" value="1"/>
</dbReference>